<evidence type="ECO:0000256" key="1">
    <source>
        <dbReference type="SAM" id="Phobius"/>
    </source>
</evidence>
<feature type="transmembrane region" description="Helical" evidence="1">
    <location>
        <begin position="58"/>
        <end position="84"/>
    </location>
</feature>
<keyword evidence="1" id="KW-0812">Transmembrane</keyword>
<dbReference type="RefSeq" id="WP_220747688.1">
    <property type="nucleotide sequence ID" value="NZ_BPFH01000001.1"/>
</dbReference>
<keyword evidence="1" id="KW-0472">Membrane</keyword>
<comment type="caution">
    <text evidence="2">The sequence shown here is derived from an EMBL/GenBank/DDBJ whole genome shotgun (WGS) entry which is preliminary data.</text>
</comment>
<dbReference type="Pfam" id="PF10011">
    <property type="entry name" value="DUF2254"/>
    <property type="match status" value="1"/>
</dbReference>
<evidence type="ECO:0000313" key="3">
    <source>
        <dbReference type="Proteomes" id="UP000786693"/>
    </source>
</evidence>
<feature type="transmembrane region" description="Helical" evidence="1">
    <location>
        <begin position="17"/>
        <end position="38"/>
    </location>
</feature>
<sequence>MILSAALWRLRQLSRDIWVRIVLMLALACLTVAIAPVISGLLPRAVSDRIQEEDVTDLLSILTGTMLAVATFSLSVMVSAHHYASNQVTPRSHRLLRQDSRTQSALATFIGAFVFALAGRIMLTTGLYDGRDFAAVYGATILVIGLVIVALVRWVQHISALGSMEQTTDRVEAAARSAMGDRMDLPLLGARPRERDADLTDAIPIKASGFGWVQHIDMPALSAQAEAIGGEIHLSVLPGDRVDPETELMRVAAPRISTQQQTALAEAITTGTRRSFDQDPAFGLEVLAEIGQRALSPGLNDPRTATDVIYRILSVLSLWSQTAKEEAAAFPRVRAPAMSVDVLLVGSYDAIARDGAAFVEVQLALQEALTTLSRHRDADLAQAARKLSARCLLRSDRQLALAEDAARVRDRAPGAVGYSAASR</sequence>
<dbReference type="Proteomes" id="UP000786693">
    <property type="component" value="Unassembled WGS sequence"/>
</dbReference>
<reference evidence="2 3" key="1">
    <citation type="submission" date="2021-05" db="EMBL/GenBank/DDBJ databases">
        <title>Bacteria Genome sequencing.</title>
        <authorList>
            <person name="Takabe Y."/>
            <person name="Nakajima Y."/>
            <person name="Suzuki S."/>
            <person name="Shiozaki T."/>
        </authorList>
    </citation>
    <scope>NUCLEOTIDE SEQUENCE [LARGE SCALE GENOMIC DNA]</scope>
    <source>
        <strain evidence="2 3">AI_62</strain>
    </source>
</reference>
<keyword evidence="3" id="KW-1185">Reference proteome</keyword>
<feature type="transmembrane region" description="Helical" evidence="1">
    <location>
        <begin position="105"/>
        <end position="128"/>
    </location>
</feature>
<accession>A0ABQ4NIN8</accession>
<gene>
    <name evidence="2" type="ORF">JANAI62_08240</name>
</gene>
<dbReference type="EMBL" id="BPFH01000001">
    <property type="protein sequence ID" value="GIT94201.1"/>
    <property type="molecule type" value="Genomic_DNA"/>
</dbReference>
<proteinExistence type="predicted"/>
<name>A0ABQ4NIN8_9RHOB</name>
<keyword evidence="1" id="KW-1133">Transmembrane helix</keyword>
<dbReference type="InterPro" id="IPR018723">
    <property type="entry name" value="DUF2254_membrane"/>
</dbReference>
<organism evidence="2 3">
    <name type="scientific">Jannaschia pagri</name>
    <dbReference type="NCBI Taxonomy" id="2829797"/>
    <lineage>
        <taxon>Bacteria</taxon>
        <taxon>Pseudomonadati</taxon>
        <taxon>Pseudomonadota</taxon>
        <taxon>Alphaproteobacteria</taxon>
        <taxon>Rhodobacterales</taxon>
        <taxon>Roseobacteraceae</taxon>
        <taxon>Jannaschia</taxon>
    </lineage>
</organism>
<feature type="transmembrane region" description="Helical" evidence="1">
    <location>
        <begin position="134"/>
        <end position="155"/>
    </location>
</feature>
<protein>
    <recommendedName>
        <fullName evidence="4">DUF2254 domain-containing protein</fullName>
    </recommendedName>
</protein>
<evidence type="ECO:0008006" key="4">
    <source>
        <dbReference type="Google" id="ProtNLM"/>
    </source>
</evidence>
<evidence type="ECO:0000313" key="2">
    <source>
        <dbReference type="EMBL" id="GIT94201.1"/>
    </source>
</evidence>